<dbReference type="RefSeq" id="WP_039671921.1">
    <property type="nucleotide sequence ID" value="NZ_AP014724.1"/>
</dbReference>
<feature type="transmembrane region" description="Helical" evidence="1">
    <location>
        <begin position="50"/>
        <end position="68"/>
    </location>
</feature>
<comment type="caution">
    <text evidence="2">The sequence shown here is derived from an EMBL/GenBank/DDBJ whole genome shotgun (WGS) entry which is preliminary data.</text>
</comment>
<organism evidence="2 3">
    <name type="scientific">Sulfurospirillum cavolei</name>
    <dbReference type="NCBI Taxonomy" id="366522"/>
    <lineage>
        <taxon>Bacteria</taxon>
        <taxon>Pseudomonadati</taxon>
        <taxon>Campylobacterota</taxon>
        <taxon>Epsilonproteobacteria</taxon>
        <taxon>Campylobacterales</taxon>
        <taxon>Sulfurospirillaceae</taxon>
        <taxon>Sulfurospirillum</taxon>
    </lineage>
</organism>
<proteinExistence type="predicted"/>
<accession>A0A2D3WEG4</accession>
<dbReference type="AlphaFoldDB" id="A0A2D3WEG4"/>
<sequence length="136" mass="15690">MEELIALSSDLHLLFIVLLVGLIGGNLYLLKSDRSFVSLSKRLELLAPQYYIVLAAIFFTGLIVMAVRQFTFSPLVWVMIGVWVYIVAFGIRNHKSYKKVRIAQMDLNRYKTLTIRKYLIDALLIVITSLLFYTVR</sequence>
<protein>
    <submittedName>
        <fullName evidence="2">Uncharacterized protein</fullName>
    </submittedName>
</protein>
<feature type="transmembrane region" description="Helical" evidence="1">
    <location>
        <begin position="12"/>
        <end position="30"/>
    </location>
</feature>
<evidence type="ECO:0000313" key="3">
    <source>
        <dbReference type="Proteomes" id="UP000231638"/>
    </source>
</evidence>
<evidence type="ECO:0000313" key="2">
    <source>
        <dbReference type="EMBL" id="DAB37127.1"/>
    </source>
</evidence>
<reference evidence="2 3" key="1">
    <citation type="journal article" date="2017" name="Front. Microbiol.">
        <title>Comparative Genomic Analysis of the Class Epsilonproteobacteria and Proposed Reclassification to Epsilonbacteraeota (phyl. nov.).</title>
        <authorList>
            <person name="Waite D.W."/>
            <person name="Vanwonterghem I."/>
            <person name="Rinke C."/>
            <person name="Parks D.H."/>
            <person name="Zhang Y."/>
            <person name="Takai K."/>
            <person name="Sievert S.M."/>
            <person name="Simon J."/>
            <person name="Campbell B.J."/>
            <person name="Hanson T.E."/>
            <person name="Woyke T."/>
            <person name="Klotz M.G."/>
            <person name="Hugenholtz P."/>
        </authorList>
    </citation>
    <scope>NUCLEOTIDE SEQUENCE [LARGE SCALE GENOMIC DNA]</scope>
    <source>
        <strain evidence="2">UBA11420</strain>
    </source>
</reference>
<keyword evidence="1" id="KW-0472">Membrane</keyword>
<keyword evidence="1" id="KW-0812">Transmembrane</keyword>
<name>A0A2D3WEG4_9BACT</name>
<feature type="transmembrane region" description="Helical" evidence="1">
    <location>
        <begin position="118"/>
        <end position="135"/>
    </location>
</feature>
<keyword evidence="1" id="KW-1133">Transmembrane helix</keyword>
<feature type="transmembrane region" description="Helical" evidence="1">
    <location>
        <begin position="74"/>
        <end position="91"/>
    </location>
</feature>
<dbReference type="Proteomes" id="UP000231638">
    <property type="component" value="Unassembled WGS sequence"/>
</dbReference>
<dbReference type="STRING" id="366522.GCA_001548055_02601"/>
<gene>
    <name evidence="2" type="ORF">CFH80_01215</name>
</gene>
<dbReference type="EMBL" id="DLUG01000039">
    <property type="protein sequence ID" value="DAB37127.1"/>
    <property type="molecule type" value="Genomic_DNA"/>
</dbReference>
<evidence type="ECO:0000256" key="1">
    <source>
        <dbReference type="SAM" id="Phobius"/>
    </source>
</evidence>